<evidence type="ECO:0000256" key="1">
    <source>
        <dbReference type="SAM" id="MobiDB-lite"/>
    </source>
</evidence>
<reference evidence="3" key="1">
    <citation type="journal article" date="2019" name="Int. J. Syst. Evol. Microbiol.">
        <title>The Global Catalogue of Microorganisms (GCM) 10K type strain sequencing project: providing services to taxonomists for standard genome sequencing and annotation.</title>
        <authorList>
            <consortium name="The Broad Institute Genomics Platform"/>
            <consortium name="The Broad Institute Genome Sequencing Center for Infectious Disease"/>
            <person name="Wu L."/>
            <person name="Ma J."/>
        </authorList>
    </citation>
    <scope>NUCLEOTIDE SEQUENCE [LARGE SCALE GENOMIC DNA]</scope>
    <source>
        <strain evidence="3">JCM 9651</strain>
    </source>
</reference>
<evidence type="ECO:0000313" key="3">
    <source>
        <dbReference type="Proteomes" id="UP001499990"/>
    </source>
</evidence>
<protein>
    <submittedName>
        <fullName evidence="2">Uncharacterized protein</fullName>
    </submittedName>
</protein>
<feature type="compositionally biased region" description="Basic and acidic residues" evidence="1">
    <location>
        <begin position="24"/>
        <end position="43"/>
    </location>
</feature>
<proteinExistence type="predicted"/>
<gene>
    <name evidence="2" type="ORF">GCM10020367_70480</name>
</gene>
<accession>A0ABP6SMV6</accession>
<name>A0ABP6SMV6_9ACTN</name>
<feature type="region of interest" description="Disordered" evidence="1">
    <location>
        <begin position="1"/>
        <end position="52"/>
    </location>
</feature>
<dbReference type="Proteomes" id="UP001499990">
    <property type="component" value="Unassembled WGS sequence"/>
</dbReference>
<evidence type="ECO:0000313" key="2">
    <source>
        <dbReference type="EMBL" id="GAA3380989.1"/>
    </source>
</evidence>
<dbReference type="EMBL" id="BAAAYL010000003">
    <property type="protein sequence ID" value="GAA3380989.1"/>
    <property type="molecule type" value="Genomic_DNA"/>
</dbReference>
<sequence length="90" mass="10241">MVHQDATVATAQRYGPTRSRARRAGADRIAERRPRPSDRRLPRADPQAPGADAEWVIPLHEALALPLRLPEQTDPRRYLHIPRNFSEDDA</sequence>
<comment type="caution">
    <text evidence="2">The sequence shown here is derived from an EMBL/GenBank/DDBJ whole genome shotgun (WGS) entry which is preliminary data.</text>
</comment>
<organism evidence="2 3">
    <name type="scientific">Streptomyces sannanensis</name>
    <dbReference type="NCBI Taxonomy" id="285536"/>
    <lineage>
        <taxon>Bacteria</taxon>
        <taxon>Bacillati</taxon>
        <taxon>Actinomycetota</taxon>
        <taxon>Actinomycetes</taxon>
        <taxon>Kitasatosporales</taxon>
        <taxon>Streptomycetaceae</taxon>
        <taxon>Streptomyces</taxon>
    </lineage>
</organism>
<keyword evidence="3" id="KW-1185">Reference proteome</keyword>